<name>A0A7X4GZQ3_9BURK</name>
<dbReference type="PANTHER" id="PTHR34595:SF7">
    <property type="entry name" value="SLL1039 PROTEIN"/>
    <property type="match status" value="1"/>
</dbReference>
<sequence length="315" mass="36269">MLSRTADHLFWMARYTERAENTARMLDVNVQTSMLPQSDEENAQGWRALLGISELQQAFHQKYQSLEGREVIDFMVRDPDNTSSIVACLTQARENARAVRGTLTTEVWEIQNQTWLDMQRRLQSDLLETDPSKFFEWVKYRSHLSRGVTLGTMLRDEAVNFIRLGTFLERADNTARILDVKYHGGATDSAESMSQRDFYYWGAMLRSVSGFEIYRKVYRDVITPARIAELLILRGDMPRSLLACMDEVVQNLHEVRNDVSADTERFAGRLRAELQFGKIDDILADGLHDTLTRFLANIYELGNRVSRDFLVPLAA</sequence>
<dbReference type="RefSeq" id="WP_161049361.1">
    <property type="nucleotide sequence ID" value="NZ_WWCR01000004.1"/>
</dbReference>
<evidence type="ECO:0000313" key="3">
    <source>
        <dbReference type="Proteomes" id="UP000469734"/>
    </source>
</evidence>
<comment type="caution">
    <text evidence="2">The sequence shown here is derived from an EMBL/GenBank/DDBJ whole genome shotgun (WGS) entry which is preliminary data.</text>
</comment>
<gene>
    <name evidence="2" type="ORF">GTP56_05835</name>
</gene>
<dbReference type="EMBL" id="WWCR01000004">
    <property type="protein sequence ID" value="MYM71717.1"/>
    <property type="molecule type" value="Genomic_DNA"/>
</dbReference>
<dbReference type="PANTHER" id="PTHR34595">
    <property type="entry name" value="BLR5612 PROTEIN"/>
    <property type="match status" value="1"/>
</dbReference>
<proteinExistence type="predicted"/>
<accession>A0A7X4GZQ3</accession>
<evidence type="ECO:0000259" key="1">
    <source>
        <dbReference type="Pfam" id="PF04168"/>
    </source>
</evidence>
<feature type="domain" description="DUF403" evidence="1">
    <location>
        <begin position="1"/>
        <end position="310"/>
    </location>
</feature>
<protein>
    <recommendedName>
        <fullName evidence="1">DUF403 domain-containing protein</fullName>
    </recommendedName>
</protein>
<evidence type="ECO:0000313" key="2">
    <source>
        <dbReference type="EMBL" id="MYM71717.1"/>
    </source>
</evidence>
<dbReference type="Proteomes" id="UP000469734">
    <property type="component" value="Unassembled WGS sequence"/>
</dbReference>
<reference evidence="2 3" key="1">
    <citation type="submission" date="2019-12" db="EMBL/GenBank/DDBJ databases">
        <title>Novel species isolated from a subtropical stream in China.</title>
        <authorList>
            <person name="Lu H."/>
        </authorList>
    </citation>
    <scope>NUCLEOTIDE SEQUENCE [LARGE SCALE GENOMIC DNA]</scope>
    <source>
        <strain evidence="2 3">FT134W</strain>
    </source>
</reference>
<dbReference type="Pfam" id="PF04168">
    <property type="entry name" value="Alpha-E"/>
    <property type="match status" value="1"/>
</dbReference>
<dbReference type="InterPro" id="IPR051680">
    <property type="entry name" value="ATP-dep_Glu-Cys_Ligase-2"/>
</dbReference>
<dbReference type="AlphaFoldDB" id="A0A7X4GZQ3"/>
<dbReference type="InterPro" id="IPR007296">
    <property type="entry name" value="DUF403"/>
</dbReference>
<organism evidence="2 3">
    <name type="scientific">Duganella margarita</name>
    <dbReference type="NCBI Taxonomy" id="2692170"/>
    <lineage>
        <taxon>Bacteria</taxon>
        <taxon>Pseudomonadati</taxon>
        <taxon>Pseudomonadota</taxon>
        <taxon>Betaproteobacteria</taxon>
        <taxon>Burkholderiales</taxon>
        <taxon>Oxalobacteraceae</taxon>
        <taxon>Telluria group</taxon>
        <taxon>Duganella</taxon>
    </lineage>
</organism>